<keyword evidence="3" id="KW-1185">Reference proteome</keyword>
<accession>A0A9E7K9J4</accession>
<dbReference type="PANTHER" id="PTHR35308:SF10">
    <property type="entry name" value="COX VIIA-LIKE PROTEIN"/>
    <property type="match status" value="1"/>
</dbReference>
<evidence type="ECO:0000313" key="2">
    <source>
        <dbReference type="EMBL" id="URE09337.1"/>
    </source>
</evidence>
<feature type="compositionally biased region" description="Polar residues" evidence="1">
    <location>
        <begin position="15"/>
        <end position="29"/>
    </location>
</feature>
<evidence type="ECO:0000256" key="1">
    <source>
        <dbReference type="SAM" id="MobiDB-lite"/>
    </source>
</evidence>
<dbReference type="OrthoDB" id="62312at2759"/>
<evidence type="ECO:0000313" key="3">
    <source>
        <dbReference type="Proteomes" id="UP001055439"/>
    </source>
</evidence>
<feature type="region of interest" description="Disordered" evidence="1">
    <location>
        <begin position="15"/>
        <end position="39"/>
    </location>
</feature>
<dbReference type="AlphaFoldDB" id="A0A9E7K9J4"/>
<dbReference type="EMBL" id="CP097508">
    <property type="protein sequence ID" value="URE09337.1"/>
    <property type="molecule type" value="Genomic_DNA"/>
</dbReference>
<sequence length="114" mass="13408">MKDADDTFQRQLYNTWNRRMSATPETQTGGAFDGTPLALPPPAPFRSHRLLFLEFKELPFVPRERLMKHQQYFQRVHRHTYLKGRFDKRGACCESSQTVSPREKRGFLAQPKII</sequence>
<proteinExistence type="predicted"/>
<gene>
    <name evidence="2" type="ORF">MUK42_04612</name>
</gene>
<reference evidence="2" key="1">
    <citation type="submission" date="2022-05" db="EMBL/GenBank/DDBJ databases">
        <title>The Musa troglodytarum L. genome provides insights into the mechanism of non-climacteric behaviour and enrichment of carotenoids.</title>
        <authorList>
            <person name="Wang J."/>
        </authorList>
    </citation>
    <scope>NUCLEOTIDE SEQUENCE</scope>
    <source>
        <tissue evidence="2">Leaf</tissue>
    </source>
</reference>
<name>A0A9E7K9J4_9LILI</name>
<protein>
    <submittedName>
        <fullName evidence="2">Cytochrome c oxidase subunit VIIa</fullName>
    </submittedName>
</protein>
<dbReference type="Proteomes" id="UP001055439">
    <property type="component" value="Chromosome 6"/>
</dbReference>
<organism evidence="2 3">
    <name type="scientific">Musa troglodytarum</name>
    <name type="common">fe'i banana</name>
    <dbReference type="NCBI Taxonomy" id="320322"/>
    <lineage>
        <taxon>Eukaryota</taxon>
        <taxon>Viridiplantae</taxon>
        <taxon>Streptophyta</taxon>
        <taxon>Embryophyta</taxon>
        <taxon>Tracheophyta</taxon>
        <taxon>Spermatophyta</taxon>
        <taxon>Magnoliopsida</taxon>
        <taxon>Liliopsida</taxon>
        <taxon>Zingiberales</taxon>
        <taxon>Musaceae</taxon>
        <taxon>Musa</taxon>
    </lineage>
</organism>
<dbReference type="PANTHER" id="PTHR35308">
    <property type="entry name" value="CYTOCHROME C OXIDASE SUBUNIT 7"/>
    <property type="match status" value="1"/>
</dbReference>